<sequence>MRGWFVIAISLLLVGCDHRKPAFSDAEMQKIRAANPGMKERCLNDLRFGGVAAWDPDDPNCFEMLPAQRWSGLWDHGWEWSNFCPMPTRQQCHWNEGSLQEAPRGTWLTFSANAHLLRDLPDGVHRIEFIGRRTKVPGNFGHENDYEHLMVVDRIISIRAIPGEKYQKRF</sequence>
<name>A0ABT0RI17_9SPHN</name>
<comment type="caution">
    <text evidence="1">The sequence shown here is derived from an EMBL/GenBank/DDBJ whole genome shotgun (WGS) entry which is preliminary data.</text>
</comment>
<dbReference type="PROSITE" id="PS51257">
    <property type="entry name" value="PROKAR_LIPOPROTEIN"/>
    <property type="match status" value="1"/>
</dbReference>
<keyword evidence="2" id="KW-1185">Reference proteome</keyword>
<organism evidence="1 2">
    <name type="scientific">Sphingomonas anseongensis</name>
    <dbReference type="NCBI Taxonomy" id="2908207"/>
    <lineage>
        <taxon>Bacteria</taxon>
        <taxon>Pseudomonadati</taxon>
        <taxon>Pseudomonadota</taxon>
        <taxon>Alphaproteobacteria</taxon>
        <taxon>Sphingomonadales</taxon>
        <taxon>Sphingomonadaceae</taxon>
        <taxon>Sphingomonas</taxon>
    </lineage>
</organism>
<dbReference type="Proteomes" id="UP001165343">
    <property type="component" value="Unassembled WGS sequence"/>
</dbReference>
<reference evidence="1" key="1">
    <citation type="submission" date="2022-05" db="EMBL/GenBank/DDBJ databases">
        <authorList>
            <person name="Jo J.-H."/>
            <person name="Im W.-T."/>
        </authorList>
    </citation>
    <scope>NUCLEOTIDE SEQUENCE</scope>
    <source>
        <strain evidence="1">RG327</strain>
    </source>
</reference>
<dbReference type="RefSeq" id="WP_249868792.1">
    <property type="nucleotide sequence ID" value="NZ_JAMGBC010000001.1"/>
</dbReference>
<gene>
    <name evidence="1" type="ORF">LZ519_11425</name>
</gene>
<accession>A0ABT0RI17</accession>
<evidence type="ECO:0000313" key="1">
    <source>
        <dbReference type="EMBL" id="MCL6679919.1"/>
    </source>
</evidence>
<evidence type="ECO:0000313" key="2">
    <source>
        <dbReference type="Proteomes" id="UP001165343"/>
    </source>
</evidence>
<dbReference type="EMBL" id="JAMGBC010000001">
    <property type="protein sequence ID" value="MCL6679919.1"/>
    <property type="molecule type" value="Genomic_DNA"/>
</dbReference>
<protein>
    <recommendedName>
        <fullName evidence="3">Lipoprotein</fullName>
    </recommendedName>
</protein>
<proteinExistence type="predicted"/>
<evidence type="ECO:0008006" key="3">
    <source>
        <dbReference type="Google" id="ProtNLM"/>
    </source>
</evidence>